<dbReference type="InterPro" id="IPR007848">
    <property type="entry name" value="Small_mtfrase_dom"/>
</dbReference>
<sequence>MQIKSLAQKIKRDLIRHNITATPDLEASLLLMHVLNIKDRERLFMLYEDEVKQEQITACGALLKRRIDGEPMAYILGYKAFWDYEFIVAPDVLIPRPETELIIETVKKYLTKTNERLNILDLGTGSGCIPITLLKVYPNAKATGVDISDGALQIAQANADKLEVHDRIQFIKSNWFESMGQEKFDIITSNPPYISKEEWLSLEQGVKDYEPKVALTDDANGFACYEAILEKLPEYLKTDGKVFFEIGYKQLGTLSKLISDHGFNIDQIVLDLAQIPRMICISLT</sequence>
<dbReference type="GO" id="GO:0032259">
    <property type="term" value="P:methylation"/>
    <property type="evidence" value="ECO:0007669"/>
    <property type="project" value="UniProtKB-KW"/>
</dbReference>
<evidence type="ECO:0000256" key="2">
    <source>
        <dbReference type="ARBA" id="ARBA00022603"/>
    </source>
</evidence>
<evidence type="ECO:0000256" key="1">
    <source>
        <dbReference type="ARBA" id="ARBA00012771"/>
    </source>
</evidence>
<dbReference type="PANTHER" id="PTHR18895">
    <property type="entry name" value="HEMK METHYLTRANSFERASE"/>
    <property type="match status" value="1"/>
</dbReference>
<dbReference type="InterPro" id="IPR040758">
    <property type="entry name" value="PrmC_N"/>
</dbReference>
<dbReference type="InterPro" id="IPR029063">
    <property type="entry name" value="SAM-dependent_MTases_sf"/>
</dbReference>
<organism evidence="8 9">
    <name type="scientific">Hyalomma marginatum</name>
    <dbReference type="NCBI Taxonomy" id="34627"/>
    <lineage>
        <taxon>Eukaryota</taxon>
        <taxon>Metazoa</taxon>
        <taxon>Ecdysozoa</taxon>
        <taxon>Arthropoda</taxon>
        <taxon>Chelicerata</taxon>
        <taxon>Arachnida</taxon>
        <taxon>Acari</taxon>
        <taxon>Parasitiformes</taxon>
        <taxon>Ixodida</taxon>
        <taxon>Ixodoidea</taxon>
        <taxon>Ixodidae</taxon>
        <taxon>Hyalomminae</taxon>
        <taxon>Hyalomma</taxon>
    </lineage>
</organism>
<dbReference type="HAMAP" id="MF_02126">
    <property type="entry name" value="RF_methyltr_PrmC"/>
    <property type="match status" value="1"/>
</dbReference>
<gene>
    <name evidence="8" type="ORF">MHYMCMPASI_01042</name>
</gene>
<dbReference type="Gene3D" id="1.10.8.10">
    <property type="entry name" value="DNA helicase RuvA subunit, C-terminal domain"/>
    <property type="match status" value="1"/>
</dbReference>
<evidence type="ECO:0000259" key="6">
    <source>
        <dbReference type="Pfam" id="PF05175"/>
    </source>
</evidence>
<dbReference type="Gene3D" id="3.40.50.150">
    <property type="entry name" value="Vaccinia Virus protein VP39"/>
    <property type="match status" value="1"/>
</dbReference>
<dbReference type="InterPro" id="IPR050320">
    <property type="entry name" value="N5-glutamine_MTase"/>
</dbReference>
<dbReference type="Pfam" id="PF05175">
    <property type="entry name" value="MTS"/>
    <property type="match status" value="1"/>
</dbReference>
<dbReference type="EMBL" id="CAJVAF010000337">
    <property type="protein sequence ID" value="CAG7598764.1"/>
    <property type="molecule type" value="Genomic_DNA"/>
</dbReference>
<dbReference type="NCBIfam" id="TIGR03534">
    <property type="entry name" value="RF_mod_PrmC"/>
    <property type="match status" value="1"/>
</dbReference>
<feature type="domain" description="Methyltransferase small" evidence="6">
    <location>
        <begin position="99"/>
        <end position="197"/>
    </location>
</feature>
<accession>A0A8S4BX63</accession>
<dbReference type="Proteomes" id="UP000837675">
    <property type="component" value="Unassembled WGS sequence"/>
</dbReference>
<dbReference type="GO" id="GO:0005739">
    <property type="term" value="C:mitochondrion"/>
    <property type="evidence" value="ECO:0007669"/>
    <property type="project" value="TreeGrafter"/>
</dbReference>
<proteinExistence type="inferred from homology"/>
<evidence type="ECO:0000259" key="7">
    <source>
        <dbReference type="Pfam" id="PF17827"/>
    </source>
</evidence>
<dbReference type="PANTHER" id="PTHR18895:SF74">
    <property type="entry name" value="MTRF1L RELEASE FACTOR GLUTAMINE METHYLTRANSFERASE"/>
    <property type="match status" value="1"/>
</dbReference>
<evidence type="ECO:0000313" key="8">
    <source>
        <dbReference type="EMBL" id="CAG7598764.1"/>
    </source>
</evidence>
<dbReference type="Pfam" id="PF17827">
    <property type="entry name" value="PrmC_N"/>
    <property type="match status" value="1"/>
</dbReference>
<keyword evidence="4" id="KW-0949">S-adenosyl-L-methionine</keyword>
<protein>
    <recommendedName>
        <fullName evidence="1">peptide chain release factor N(5)-glutamine methyltransferase</fullName>
        <ecNumber evidence="1">2.1.1.297</ecNumber>
    </recommendedName>
</protein>
<dbReference type="CDD" id="cd02440">
    <property type="entry name" value="AdoMet_MTases"/>
    <property type="match status" value="1"/>
</dbReference>
<comment type="catalytic activity">
    <reaction evidence="5">
        <text>L-glutaminyl-[peptide chain release factor] + S-adenosyl-L-methionine = N(5)-methyl-L-glutaminyl-[peptide chain release factor] + S-adenosyl-L-homocysteine + H(+)</text>
        <dbReference type="Rhea" id="RHEA:42896"/>
        <dbReference type="Rhea" id="RHEA-COMP:10271"/>
        <dbReference type="Rhea" id="RHEA-COMP:10272"/>
        <dbReference type="ChEBI" id="CHEBI:15378"/>
        <dbReference type="ChEBI" id="CHEBI:30011"/>
        <dbReference type="ChEBI" id="CHEBI:57856"/>
        <dbReference type="ChEBI" id="CHEBI:59789"/>
        <dbReference type="ChEBI" id="CHEBI:61891"/>
        <dbReference type="EC" id="2.1.1.297"/>
    </reaction>
</comment>
<evidence type="ECO:0000313" key="9">
    <source>
        <dbReference type="Proteomes" id="UP000837675"/>
    </source>
</evidence>
<dbReference type="SUPFAM" id="SSF53335">
    <property type="entry name" value="S-adenosyl-L-methionine-dependent methyltransferases"/>
    <property type="match status" value="1"/>
</dbReference>
<evidence type="ECO:0000256" key="3">
    <source>
        <dbReference type="ARBA" id="ARBA00022679"/>
    </source>
</evidence>
<reference evidence="8" key="1">
    <citation type="submission" date="2021-06" db="EMBL/GenBank/DDBJ databases">
        <authorList>
            <person name="Nardi T."/>
            <person name="Nardi T."/>
        </authorList>
    </citation>
    <scope>NUCLEOTIDE SEQUENCE</scope>
</reference>
<dbReference type="GO" id="GO:0102559">
    <property type="term" value="F:peptide chain release factor N(5)-glutamine methyltransferase activity"/>
    <property type="evidence" value="ECO:0007669"/>
    <property type="project" value="UniProtKB-EC"/>
</dbReference>
<keyword evidence="3" id="KW-0808">Transferase</keyword>
<dbReference type="NCBIfam" id="TIGR00536">
    <property type="entry name" value="hemK_fam"/>
    <property type="match status" value="1"/>
</dbReference>
<dbReference type="AlphaFoldDB" id="A0A8S4BX63"/>
<comment type="caution">
    <text evidence="8">The sequence shown here is derived from an EMBL/GenBank/DDBJ whole genome shotgun (WGS) entry which is preliminary data.</text>
</comment>
<evidence type="ECO:0000256" key="5">
    <source>
        <dbReference type="ARBA" id="ARBA00048391"/>
    </source>
</evidence>
<dbReference type="InterPro" id="IPR004556">
    <property type="entry name" value="HemK-like"/>
</dbReference>
<dbReference type="InterPro" id="IPR019874">
    <property type="entry name" value="RF_methyltr_PrmC"/>
</dbReference>
<name>A0A8S4BX63_9ACAR</name>
<keyword evidence="2 8" id="KW-0489">Methyltransferase</keyword>
<evidence type="ECO:0000256" key="4">
    <source>
        <dbReference type="ARBA" id="ARBA00022691"/>
    </source>
</evidence>
<keyword evidence="9" id="KW-1185">Reference proteome</keyword>
<dbReference type="EC" id="2.1.1.297" evidence="1"/>
<feature type="domain" description="Release factor glutamine methyltransferase N-terminal" evidence="7">
    <location>
        <begin position="17"/>
        <end position="77"/>
    </location>
</feature>